<evidence type="ECO:0000256" key="1">
    <source>
        <dbReference type="SAM" id="MobiDB-lite"/>
    </source>
</evidence>
<gene>
    <name evidence="3" type="ORF">JOC58_001412</name>
</gene>
<evidence type="ECO:0000259" key="2">
    <source>
        <dbReference type="Pfam" id="PF12106"/>
    </source>
</evidence>
<dbReference type="EMBL" id="JAVDQH010000004">
    <property type="protein sequence ID" value="MDR6243525.1"/>
    <property type="molecule type" value="Genomic_DNA"/>
</dbReference>
<dbReference type="InterPro" id="IPR021964">
    <property type="entry name" value="Colicin_E5_C"/>
</dbReference>
<evidence type="ECO:0000313" key="3">
    <source>
        <dbReference type="EMBL" id="MDR6243525.1"/>
    </source>
</evidence>
<dbReference type="Gene3D" id="3.30.2310.30">
    <property type="match status" value="1"/>
</dbReference>
<feature type="domain" description="Colicin E5 ribonuclease" evidence="2">
    <location>
        <begin position="321"/>
        <end position="399"/>
    </location>
</feature>
<dbReference type="Proteomes" id="UP001185028">
    <property type="component" value="Unassembled WGS sequence"/>
</dbReference>
<name>A0ABU1IW93_9BACL</name>
<dbReference type="RefSeq" id="WP_188773707.1">
    <property type="nucleotide sequence ID" value="NZ_BMMB01000001.1"/>
</dbReference>
<dbReference type="Pfam" id="PF12106">
    <property type="entry name" value="Colicin_E5"/>
    <property type="match status" value="1"/>
</dbReference>
<evidence type="ECO:0000313" key="4">
    <source>
        <dbReference type="Proteomes" id="UP001185028"/>
    </source>
</evidence>
<accession>A0ABU1IW93</accession>
<dbReference type="InterPro" id="IPR038233">
    <property type="entry name" value="Colicin_D/E5_nuclease"/>
</dbReference>
<sequence length="567" mass="62333">MKKPSGLLRSLILCLLIVALITTGTYTKKAEAFAPALALGGVEAGAIMFWGGAVAVAATGTAVGLDPEAMKQIEQFGKSAWEDADELTRKAITASVNGLNQVWNGNSKYSLQWQPDASIYLTQKWNEYFGNGVLIDPNTKKITKIVSITEVIVPSYVVINPDVYPKDLGAYRNGSYYYIKNVSVDRYGKVELSTSPNLGLGDRNLIAAMGTFPNALAAYNAVKKLPQYSTTLQTVKPAFYSYNDKDQKVSYTSVNYPVSFPNVITIPAPKSGVDISGKVTQLIPPTIGKNGNTIVMGYPNVWGSVETLSPSDSITTPIVIKVKLSDKIKKQMQKRNWTEEDIEDTVKNPHATSEATNKANGKEATAYFNEDGTYVVKENETDEIIQISNRKDPDWVPDPTIKTPYYPSGRGASMPTSDEQPGTVKRGDTMYYNAEEALKLISKLKNSKSVIYGIDSVKIGANQTQPYMEHSIDFKNSKSNWDAASAFIESKANLGLMFDIVSDEEMTNTTSVPSFLDMLVYKAMLNFLDKHQTEDVKTLLDAMQLNSDGQASSEVWAEWQESLKTSK</sequence>
<protein>
    <submittedName>
        <fullName evidence="3">Peroxiredoxin</fullName>
    </submittedName>
</protein>
<feature type="region of interest" description="Disordered" evidence="1">
    <location>
        <begin position="405"/>
        <end position="425"/>
    </location>
</feature>
<comment type="caution">
    <text evidence="3">The sequence shown here is derived from an EMBL/GenBank/DDBJ whole genome shotgun (WGS) entry which is preliminary data.</text>
</comment>
<keyword evidence="4" id="KW-1185">Reference proteome</keyword>
<dbReference type="SUPFAM" id="SSF102824">
    <property type="entry name" value="Colicin D/E5 nuclease domain"/>
    <property type="match status" value="1"/>
</dbReference>
<reference evidence="3 4" key="1">
    <citation type="submission" date="2023-07" db="EMBL/GenBank/DDBJ databases">
        <title>Genomic Encyclopedia of Type Strains, Phase IV (KMG-IV): sequencing the most valuable type-strain genomes for metagenomic binning, comparative biology and taxonomic classification.</title>
        <authorList>
            <person name="Goeker M."/>
        </authorList>
    </citation>
    <scope>NUCLEOTIDE SEQUENCE [LARGE SCALE GENOMIC DNA]</scope>
    <source>
        <strain evidence="3 4">DSM 22170</strain>
    </source>
</reference>
<proteinExistence type="predicted"/>
<organism evidence="3 4">
    <name type="scientific">Paenibacillus hunanensis</name>
    <dbReference type="NCBI Taxonomy" id="539262"/>
    <lineage>
        <taxon>Bacteria</taxon>
        <taxon>Bacillati</taxon>
        <taxon>Bacillota</taxon>
        <taxon>Bacilli</taxon>
        <taxon>Bacillales</taxon>
        <taxon>Paenibacillaceae</taxon>
        <taxon>Paenibacillus</taxon>
    </lineage>
</organism>
<dbReference type="InterPro" id="IPR038234">
    <property type="entry name" value="Colicin_E5_C_sf"/>
</dbReference>